<gene>
    <name evidence="4" type="primary">tsaA</name>
    <name evidence="4" type="ORF">FGU65_02570</name>
</gene>
<evidence type="ECO:0000256" key="1">
    <source>
        <dbReference type="ARBA" id="ARBA00022691"/>
    </source>
</evidence>
<organism evidence="4 5">
    <name type="scientific">Methanoculleus frigidifontis</name>
    <dbReference type="NCBI Taxonomy" id="2584085"/>
    <lineage>
        <taxon>Archaea</taxon>
        <taxon>Methanobacteriati</taxon>
        <taxon>Methanobacteriota</taxon>
        <taxon>Stenosarchaea group</taxon>
        <taxon>Methanomicrobia</taxon>
        <taxon>Methanomicrobiales</taxon>
        <taxon>Methanomicrobiaceae</taxon>
        <taxon>Methanoculleus</taxon>
    </lineage>
</organism>
<dbReference type="InterPro" id="IPR036413">
    <property type="entry name" value="YaeB-like_sf"/>
</dbReference>
<proteinExistence type="inferred from homology"/>
<evidence type="ECO:0000256" key="2">
    <source>
        <dbReference type="ARBA" id="ARBA00033753"/>
    </source>
</evidence>
<protein>
    <submittedName>
        <fullName evidence="4">tRNA (N6-threonylcarbamoyladenosine(37)-N6)-methyltransferase TrmO</fullName>
    </submittedName>
</protein>
<accession>A0ABT8M776</accession>
<dbReference type="CDD" id="cd09281">
    <property type="entry name" value="UPF0066"/>
    <property type="match status" value="1"/>
</dbReference>
<dbReference type="InterPro" id="IPR036414">
    <property type="entry name" value="YaeB_N_sf"/>
</dbReference>
<evidence type="ECO:0000259" key="3">
    <source>
        <dbReference type="PROSITE" id="PS51668"/>
    </source>
</evidence>
<evidence type="ECO:0000313" key="4">
    <source>
        <dbReference type="EMBL" id="MDN7023790.1"/>
    </source>
</evidence>
<sequence>MTLRPVGIIRNAIQEPFLVAGRDGIAMREGHDASMNHIQSTSRAVSELVIDAGRVGVLDGIEEYSHITVVYWGHKIPEDSRSLTHVHPMGRTDIPKVGIYATCSPARPNPVLVTVVRLHARRGNVLEVAGLDAVDGSPVIDIKPYVPAQIPGGEVRVPAWMDMLMQEVGERQA</sequence>
<reference evidence="4" key="1">
    <citation type="submission" date="2019-05" db="EMBL/GenBank/DDBJ databases">
        <title>Methanoculleus sp. FWC-SCC1, a methanogenic archaeon isolated from deep marine cold seep.</title>
        <authorList>
            <person name="Chen Y.-W."/>
            <person name="Chen S.-C."/>
            <person name="Teng N.-H."/>
            <person name="Lai M.-C."/>
        </authorList>
    </citation>
    <scope>NUCLEOTIDE SEQUENCE</scope>
    <source>
        <strain evidence="4">FWC-SCC1</strain>
    </source>
</reference>
<dbReference type="InterPro" id="IPR023370">
    <property type="entry name" value="TrmO-like_N"/>
</dbReference>
<dbReference type="EMBL" id="VCYH01000001">
    <property type="protein sequence ID" value="MDN7023790.1"/>
    <property type="molecule type" value="Genomic_DNA"/>
</dbReference>
<dbReference type="PANTHER" id="PTHR12818:SF0">
    <property type="entry name" value="TRNA (ADENINE(37)-N6)-METHYLTRANSFERASE"/>
    <property type="match status" value="1"/>
</dbReference>
<comment type="similarity">
    <text evidence="2">Belongs to the tRNA methyltransferase O family.</text>
</comment>
<dbReference type="InterPro" id="IPR040372">
    <property type="entry name" value="YaeB-like"/>
</dbReference>
<dbReference type="Pfam" id="PF01980">
    <property type="entry name" value="TrmO_N"/>
    <property type="match status" value="1"/>
</dbReference>
<keyword evidence="1" id="KW-0949">S-adenosyl-L-methionine</keyword>
<evidence type="ECO:0000313" key="5">
    <source>
        <dbReference type="Proteomes" id="UP001168338"/>
    </source>
</evidence>
<keyword evidence="5" id="KW-1185">Reference proteome</keyword>
<name>A0ABT8M776_9EURY</name>
<comment type="caution">
    <text evidence="4">The sequence shown here is derived from an EMBL/GenBank/DDBJ whole genome shotgun (WGS) entry which is preliminary data.</text>
</comment>
<dbReference type="PROSITE" id="PS51668">
    <property type="entry name" value="TSAA_2"/>
    <property type="match status" value="1"/>
</dbReference>
<dbReference type="Proteomes" id="UP001168338">
    <property type="component" value="Unassembled WGS sequence"/>
</dbReference>
<dbReference type="NCBIfam" id="TIGR00104">
    <property type="entry name" value="tRNA_TsaA"/>
    <property type="match status" value="1"/>
</dbReference>
<dbReference type="PANTHER" id="PTHR12818">
    <property type="entry name" value="TRNA (ADENINE(37)-N6)-METHYLTRANSFERASE"/>
    <property type="match status" value="1"/>
</dbReference>
<dbReference type="SUPFAM" id="SSF118196">
    <property type="entry name" value="YaeB-like"/>
    <property type="match status" value="1"/>
</dbReference>
<feature type="domain" description="TsaA-like" evidence="3">
    <location>
        <begin position="3"/>
        <end position="154"/>
    </location>
</feature>
<dbReference type="Gene3D" id="2.40.30.70">
    <property type="entry name" value="YaeB-like"/>
    <property type="match status" value="1"/>
</dbReference>